<evidence type="ECO:0000259" key="1">
    <source>
        <dbReference type="SMART" id="SM00974"/>
    </source>
</evidence>
<dbReference type="EMBL" id="JPFY01000013">
    <property type="protein sequence ID" value="KEQ44833.1"/>
    <property type="molecule type" value="Genomic_DNA"/>
</dbReference>
<dbReference type="Pfam" id="PF13455">
    <property type="entry name" value="MUG113"/>
    <property type="match status" value="1"/>
</dbReference>
<dbReference type="InterPro" id="IPR018306">
    <property type="entry name" value="Phage_T5_Orf172_DNA-bd"/>
</dbReference>
<protein>
    <submittedName>
        <fullName evidence="2">T5orf172-domain protein</fullName>
    </submittedName>
</protein>
<name>A0A081QPG0_STRMT</name>
<evidence type="ECO:0000313" key="2">
    <source>
        <dbReference type="EMBL" id="KEQ44833.1"/>
    </source>
</evidence>
<feature type="domain" description="Bacteriophage T5 Orf172 DNA-binding" evidence="1">
    <location>
        <begin position="283"/>
        <end position="377"/>
    </location>
</feature>
<organism evidence="2 3">
    <name type="scientific">Streptococcus mitis</name>
    <dbReference type="NCBI Taxonomy" id="28037"/>
    <lineage>
        <taxon>Bacteria</taxon>
        <taxon>Bacillati</taxon>
        <taxon>Bacillota</taxon>
        <taxon>Bacilli</taxon>
        <taxon>Lactobacillales</taxon>
        <taxon>Streptococcaceae</taxon>
        <taxon>Streptococcus</taxon>
        <taxon>Streptococcus mitis group</taxon>
    </lineage>
</organism>
<dbReference type="RefSeq" id="WP_042750959.1">
    <property type="nucleotide sequence ID" value="NZ_JPFY01000013.1"/>
</dbReference>
<dbReference type="Proteomes" id="UP000028089">
    <property type="component" value="Unassembled WGS sequence"/>
</dbReference>
<evidence type="ECO:0000313" key="3">
    <source>
        <dbReference type="Proteomes" id="UP000028089"/>
    </source>
</evidence>
<dbReference type="PATRIC" id="fig|28037.93.peg.888"/>
<proteinExistence type="predicted"/>
<comment type="caution">
    <text evidence="2">The sequence shown here is derived from an EMBL/GenBank/DDBJ whole genome shotgun (WGS) entry which is preliminary data.</text>
</comment>
<dbReference type="AlphaFoldDB" id="A0A081QPG0"/>
<dbReference type="SMART" id="SM00974">
    <property type="entry name" value="T5orf172"/>
    <property type="match status" value="1"/>
</dbReference>
<gene>
    <name evidence="2" type="ORF">SK578_0929</name>
</gene>
<accession>A0A081QPG0</accession>
<reference evidence="2 3" key="1">
    <citation type="submission" date="2014-05" db="EMBL/GenBank/DDBJ databases">
        <authorList>
            <person name="Daugherty S.C."/>
            <person name="Tallon L.J."/>
            <person name="Sadzewicz L."/>
            <person name="Kilian M."/>
            <person name="Tettelin H."/>
        </authorList>
    </citation>
    <scope>NUCLEOTIDE SEQUENCE [LARGE SCALE GENOMIC DNA]</scope>
    <source>
        <strain evidence="2 3">SK578</strain>
    </source>
</reference>
<sequence>MIDFKNLTDIFNDSDFEHLIAPLKHKKKIVTDHEVEKFLEIIDWVRENNGQEPQKSRNIKERSLFSRLNGIRKSPDSIRKLEPYDEFGLLKIDIVESETPISSPASLTDILSDELFESVNSAEKSLFDVSRYKRTIQARDKTRTRKRMGNFEDYQGLFTRVHDEISEGRRQVRKSDVIKEKEIKPGMFYVDNGVMVYVVSKGEDFTDKNGYTNAELHLVYENGTENKKALLRSFVSNLHDRTRHGRMVTELIEDVMTGISPSERITTGYIYVVKSLSSNPQIANIRNLYKIGFTQDQIEKRLANAEREGTYLYAPVRLVASFEVQNFSARKLETTLHHYFADKQLDVELIAPNGESFVPKEWFLVSLDEIQKVIEKIGFEIRFR</sequence>